<dbReference type="Pfam" id="PF01663">
    <property type="entry name" value="Phosphodiest"/>
    <property type="match status" value="1"/>
</dbReference>
<feature type="chain" id="PRO_5046676670" evidence="1">
    <location>
        <begin position="24"/>
        <end position="621"/>
    </location>
</feature>
<dbReference type="SUPFAM" id="SSF53649">
    <property type="entry name" value="Alkaline phosphatase-like"/>
    <property type="match status" value="1"/>
</dbReference>
<comment type="caution">
    <text evidence="3">The sequence shown here is derived from an EMBL/GenBank/DDBJ whole genome shotgun (WGS) entry which is preliminary data.</text>
</comment>
<evidence type="ECO:0000259" key="2">
    <source>
        <dbReference type="Pfam" id="PF16356"/>
    </source>
</evidence>
<organism evidence="3 4">
    <name type="scientific">Mucilaginibacter ximonensis</name>
    <dbReference type="NCBI Taxonomy" id="538021"/>
    <lineage>
        <taxon>Bacteria</taxon>
        <taxon>Pseudomonadati</taxon>
        <taxon>Bacteroidota</taxon>
        <taxon>Sphingobacteriia</taxon>
        <taxon>Sphingobacteriales</taxon>
        <taxon>Sphingobacteriaceae</taxon>
        <taxon>Mucilaginibacter</taxon>
    </lineage>
</organism>
<dbReference type="EMBL" id="JBHUPD010000002">
    <property type="protein sequence ID" value="MFD2872501.1"/>
    <property type="molecule type" value="Genomic_DNA"/>
</dbReference>
<evidence type="ECO:0000313" key="4">
    <source>
        <dbReference type="Proteomes" id="UP001597557"/>
    </source>
</evidence>
<evidence type="ECO:0000256" key="1">
    <source>
        <dbReference type="SAM" id="SignalP"/>
    </source>
</evidence>
<keyword evidence="4" id="KW-1185">Reference proteome</keyword>
<dbReference type="InterPro" id="IPR013320">
    <property type="entry name" value="ConA-like_dom_sf"/>
</dbReference>
<dbReference type="PROSITE" id="PS51257">
    <property type="entry name" value="PROKAR_LIPOPROTEIN"/>
    <property type="match status" value="1"/>
</dbReference>
<dbReference type="RefSeq" id="WP_377184246.1">
    <property type="nucleotide sequence ID" value="NZ_JBHUPD010000002.1"/>
</dbReference>
<protein>
    <submittedName>
        <fullName evidence="3">DUF4983 domain-containing protein</fullName>
    </submittedName>
</protein>
<dbReference type="InterPro" id="IPR032309">
    <property type="entry name" value="DUF4983"/>
</dbReference>
<gene>
    <name evidence="3" type="ORF">ACFS5N_08490</name>
</gene>
<accession>A0ABW5YB51</accession>
<evidence type="ECO:0000313" key="3">
    <source>
        <dbReference type="EMBL" id="MFD2872501.1"/>
    </source>
</evidence>
<feature type="signal peptide" evidence="1">
    <location>
        <begin position="1"/>
        <end position="23"/>
    </location>
</feature>
<sequence>MKNFKTKLFGASLFLLAFASSCKHDYGKIVPPSPVDPGGNGSITAKTPKVLYIIADGARGVSVRDANIPNLSSLIPHAIYSWNSLADTINTDASNWADMITGVKKEKHNVLTENFANNALATYPPIYDRIKSVRPTFRSAVFATSSAFKNNLTDTSVAVRELLSSDDALTTRMTNFLQTDDAQLVVGEFGAIEAAGKTSGFDDSYPAYKAAIEKFDTQVGTILSALKARPTYAKESWMIVVTSNKGGMFTLPPAQNDKTIFSNTNINTFTIMAADTYNQTFLAKPFLGNSYTGNSIRFLGDPQKGTGQVSPQLSPFFNFGDTSGFTISVKIKKHKNPVNTSRGDYYYQWPGFMGKRGASISDPTPQTGWGGSGNPGWDFCLFQNGWRFFISGKGSFANGREIGGLNFTGDSWHDLTAVVERKPDGSKVVRVYTDGVMGIGNNGGGAIPAVLTTYQTTPITLATTGTDVNVDNNSVLRVGYTPGEIDGDTQTGFGKIDVELKELKIFKAAIPDAIVTEYACDQKIDQSHPYYKYLIGYWPMDEGSGTTLADKGPLGANLNLNQAQTNGYQWQSFSDLICSPVASNLALLVPKNSDIPTQILSWLNVPRQTSWSLDGKVWITN</sequence>
<reference evidence="4" key="1">
    <citation type="journal article" date="2019" name="Int. J. Syst. Evol. Microbiol.">
        <title>The Global Catalogue of Microorganisms (GCM) 10K type strain sequencing project: providing services to taxonomists for standard genome sequencing and annotation.</title>
        <authorList>
            <consortium name="The Broad Institute Genomics Platform"/>
            <consortium name="The Broad Institute Genome Sequencing Center for Infectious Disease"/>
            <person name="Wu L."/>
            <person name="Ma J."/>
        </authorList>
    </citation>
    <scope>NUCLEOTIDE SEQUENCE [LARGE SCALE GENOMIC DNA]</scope>
    <source>
        <strain evidence="4">KCTC 22437</strain>
    </source>
</reference>
<feature type="domain" description="DUF4983" evidence="2">
    <location>
        <begin position="526"/>
        <end position="619"/>
    </location>
</feature>
<dbReference type="InterPro" id="IPR017850">
    <property type="entry name" value="Alkaline_phosphatase_core_sf"/>
</dbReference>
<dbReference type="Proteomes" id="UP001597557">
    <property type="component" value="Unassembled WGS sequence"/>
</dbReference>
<name>A0ABW5YB51_9SPHI</name>
<proteinExistence type="predicted"/>
<dbReference type="InterPro" id="IPR002591">
    <property type="entry name" value="Phosphodiest/P_Trfase"/>
</dbReference>
<dbReference type="SUPFAM" id="SSF49899">
    <property type="entry name" value="Concanavalin A-like lectins/glucanases"/>
    <property type="match status" value="1"/>
</dbReference>
<dbReference type="Pfam" id="PF16356">
    <property type="entry name" value="DUF4983"/>
    <property type="match status" value="1"/>
</dbReference>
<keyword evidence="1" id="KW-0732">Signal</keyword>
<dbReference type="Gene3D" id="3.40.720.10">
    <property type="entry name" value="Alkaline Phosphatase, subunit A"/>
    <property type="match status" value="1"/>
</dbReference>